<name>A0ACC2BGC0_DIPCM</name>
<dbReference type="Proteomes" id="UP001162992">
    <property type="component" value="Chromosome 15"/>
</dbReference>
<keyword evidence="2" id="KW-1185">Reference proteome</keyword>
<reference evidence="2" key="1">
    <citation type="journal article" date="2024" name="Proc. Natl. Acad. Sci. U.S.A.">
        <title>Extraordinary preservation of gene collinearity over three hundred million years revealed in homosporous lycophytes.</title>
        <authorList>
            <person name="Li C."/>
            <person name="Wickell D."/>
            <person name="Kuo L.Y."/>
            <person name="Chen X."/>
            <person name="Nie B."/>
            <person name="Liao X."/>
            <person name="Peng D."/>
            <person name="Ji J."/>
            <person name="Jenkins J."/>
            <person name="Williams M."/>
            <person name="Shu S."/>
            <person name="Plott C."/>
            <person name="Barry K."/>
            <person name="Rajasekar S."/>
            <person name="Grimwood J."/>
            <person name="Han X."/>
            <person name="Sun S."/>
            <person name="Hou Z."/>
            <person name="He W."/>
            <person name="Dai G."/>
            <person name="Sun C."/>
            <person name="Schmutz J."/>
            <person name="Leebens-Mack J.H."/>
            <person name="Li F.W."/>
            <person name="Wang L."/>
        </authorList>
    </citation>
    <scope>NUCLEOTIDE SEQUENCE [LARGE SCALE GENOMIC DNA]</scope>
    <source>
        <strain evidence="2">cv. PW_Plant_1</strain>
    </source>
</reference>
<evidence type="ECO:0000313" key="2">
    <source>
        <dbReference type="Proteomes" id="UP001162992"/>
    </source>
</evidence>
<proteinExistence type="predicted"/>
<comment type="caution">
    <text evidence="1">The sequence shown here is derived from an EMBL/GenBank/DDBJ whole genome shotgun (WGS) entry which is preliminary data.</text>
</comment>
<evidence type="ECO:0000313" key="1">
    <source>
        <dbReference type="EMBL" id="KAJ7528795.1"/>
    </source>
</evidence>
<dbReference type="EMBL" id="CM055106">
    <property type="protein sequence ID" value="KAJ7528795.1"/>
    <property type="molecule type" value="Genomic_DNA"/>
</dbReference>
<organism evidence="1 2">
    <name type="scientific">Diphasiastrum complanatum</name>
    <name type="common">Issler's clubmoss</name>
    <name type="synonym">Lycopodium complanatum</name>
    <dbReference type="NCBI Taxonomy" id="34168"/>
    <lineage>
        <taxon>Eukaryota</taxon>
        <taxon>Viridiplantae</taxon>
        <taxon>Streptophyta</taxon>
        <taxon>Embryophyta</taxon>
        <taxon>Tracheophyta</taxon>
        <taxon>Lycopodiopsida</taxon>
        <taxon>Lycopodiales</taxon>
        <taxon>Lycopodiaceae</taxon>
        <taxon>Lycopodioideae</taxon>
        <taxon>Diphasiastrum</taxon>
    </lineage>
</organism>
<protein>
    <submittedName>
        <fullName evidence="1">Uncharacterized protein</fullName>
    </submittedName>
</protein>
<sequence length="244" mass="27922">MELTTQPKSMKKTITQSLFSKKSGMNILLVVLTALLSSSSGKNVVPSLKPMFMLLASRLHESHEAQHSALFVLVNVIVIAIWIRSSSISPPSNRNPEKKCDSTPLAALPAPRFSSESKGSTLNSLPLASDSQFQQKHQNWDRLEKEQHIGTHFHADRQVAARQHSKGRRRRVSDPDANVQETRLVDPESHSSNIAERHEEILVHKEDLSIERIESFIARHREQWRQQRQESIRKRNQISWTNEY</sequence>
<accession>A0ACC2BGC0</accession>
<gene>
    <name evidence="1" type="ORF">O6H91_15G020600</name>
</gene>